<dbReference type="Proteomes" id="UP000249453">
    <property type="component" value="Unassembled WGS sequence"/>
</dbReference>
<sequence>MLIVAGRKNIDILIFCPLFLFNIERVFIIVIFCN</sequence>
<accession>A0A364JY08</accession>
<reference evidence="2 3" key="1">
    <citation type="submission" date="2018-06" db="EMBL/GenBank/DDBJ databases">
        <title>Genomic Encyclopedia of Type Strains, Phase IV (KMG-IV): sequencing the most valuable type-strain genomes for metagenomic binning, comparative biology and taxonomic classification.</title>
        <authorList>
            <person name="Goeker M."/>
        </authorList>
    </citation>
    <scope>NUCLEOTIDE SEQUENCE [LARGE SCALE GENOMIC DNA]</scope>
    <source>
        <strain evidence="2 3">DSM 26720</strain>
    </source>
</reference>
<dbReference type="AlphaFoldDB" id="A0A364JY08"/>
<protein>
    <submittedName>
        <fullName evidence="2">Uncharacterized protein</fullName>
    </submittedName>
</protein>
<feature type="transmembrane region" description="Helical" evidence="1">
    <location>
        <begin position="12"/>
        <end position="32"/>
    </location>
</feature>
<keyword evidence="1" id="KW-0812">Transmembrane</keyword>
<keyword evidence="1" id="KW-0472">Membrane</keyword>
<organism evidence="2 3">
    <name type="scientific">Falsochrobactrum ovis</name>
    <dbReference type="NCBI Taxonomy" id="1293442"/>
    <lineage>
        <taxon>Bacteria</taxon>
        <taxon>Pseudomonadati</taxon>
        <taxon>Pseudomonadota</taxon>
        <taxon>Alphaproteobacteria</taxon>
        <taxon>Hyphomicrobiales</taxon>
        <taxon>Brucellaceae</taxon>
        <taxon>Falsochrobactrum</taxon>
    </lineage>
</organism>
<evidence type="ECO:0000256" key="1">
    <source>
        <dbReference type="SAM" id="Phobius"/>
    </source>
</evidence>
<evidence type="ECO:0000313" key="2">
    <source>
        <dbReference type="EMBL" id="RAK32180.1"/>
    </source>
</evidence>
<name>A0A364JY08_9HYPH</name>
<gene>
    <name evidence="2" type="ORF">C7374_102178</name>
</gene>
<dbReference type="EMBL" id="QLMK01000002">
    <property type="protein sequence ID" value="RAK32180.1"/>
    <property type="molecule type" value="Genomic_DNA"/>
</dbReference>
<keyword evidence="3" id="KW-1185">Reference proteome</keyword>
<keyword evidence="1" id="KW-1133">Transmembrane helix</keyword>
<evidence type="ECO:0000313" key="3">
    <source>
        <dbReference type="Proteomes" id="UP000249453"/>
    </source>
</evidence>
<proteinExistence type="predicted"/>
<comment type="caution">
    <text evidence="2">The sequence shown here is derived from an EMBL/GenBank/DDBJ whole genome shotgun (WGS) entry which is preliminary data.</text>
</comment>